<dbReference type="Pfam" id="PF19420">
    <property type="entry name" value="DDAH_eukar"/>
    <property type="match status" value="1"/>
</dbReference>
<dbReference type="GO" id="GO:0006525">
    <property type="term" value="P:arginine metabolic process"/>
    <property type="evidence" value="ECO:0007669"/>
    <property type="project" value="TreeGrafter"/>
</dbReference>
<dbReference type="GO" id="GO:0045429">
    <property type="term" value="P:positive regulation of nitric oxide biosynthetic process"/>
    <property type="evidence" value="ECO:0007669"/>
    <property type="project" value="TreeGrafter"/>
</dbReference>
<feature type="active site" description="Proton donor" evidence="3">
    <location>
        <position position="162"/>
    </location>
</feature>
<evidence type="ECO:0000256" key="2">
    <source>
        <dbReference type="ARBA" id="ARBA00022801"/>
    </source>
</evidence>
<sequence>MKVQQIIVKKPAASFAQGLTTANLGTPDYSKVLEQHRAYVEVMEEAGVMVHQLASDNDYPDDVFVEDPAVVTSKFALITRPGADSRRGETEAVEAALKDYHRRMYTISEPGTLEGGDVLHVEDHFYIGLSTRTNKSGAEQFEAILQKEGYGATIIPLKEFFHLKTGIAYLGDNTVLTAGEFIDHDVFKKYKQITVSQEEEYAANCIRVNEVVIVPEGFPETKRKIEEAGFMTREAAVSEFRKQDGGLSCLSLRF</sequence>
<reference evidence="4 5" key="1">
    <citation type="submission" date="2024-01" db="EMBL/GenBank/DDBJ databases">
        <title>Complete Genome Sequence of Alkalicoccus halolimnae BZ-SZ-XJ29T, a Moderately Halophilic Bacterium Isolated from a Salt Lake.</title>
        <authorList>
            <person name="Zhao B."/>
        </authorList>
    </citation>
    <scope>NUCLEOTIDE SEQUENCE [LARGE SCALE GENOMIC DNA]</scope>
    <source>
        <strain evidence="4 5">BZ-SZ-XJ29</strain>
    </source>
</reference>
<evidence type="ECO:0000313" key="5">
    <source>
        <dbReference type="Proteomes" id="UP000321816"/>
    </source>
</evidence>
<dbReference type="PANTHER" id="PTHR12737">
    <property type="entry name" value="DIMETHYLARGININE DIMETHYLAMINOHYDROLASE"/>
    <property type="match status" value="1"/>
</dbReference>
<dbReference type="KEGG" id="ahal:FTX54_010695"/>
<dbReference type="OrthoDB" id="9790596at2"/>
<keyword evidence="2" id="KW-0378">Hydrolase</keyword>
<dbReference type="Gene3D" id="3.75.10.10">
    <property type="entry name" value="L-arginine/glycine Amidinotransferase, Chain A"/>
    <property type="match status" value="1"/>
</dbReference>
<proteinExistence type="inferred from homology"/>
<dbReference type="EMBL" id="CP144914">
    <property type="protein sequence ID" value="WWD78892.1"/>
    <property type="molecule type" value="Genomic_DNA"/>
</dbReference>
<evidence type="ECO:0000313" key="4">
    <source>
        <dbReference type="EMBL" id="WWD78892.1"/>
    </source>
</evidence>
<dbReference type="GO" id="GO:0016597">
    <property type="term" value="F:amino acid binding"/>
    <property type="evidence" value="ECO:0007669"/>
    <property type="project" value="TreeGrafter"/>
</dbReference>
<keyword evidence="5" id="KW-1185">Reference proteome</keyword>
<dbReference type="SUPFAM" id="SSF55909">
    <property type="entry name" value="Pentein"/>
    <property type="match status" value="1"/>
</dbReference>
<dbReference type="RefSeq" id="WP_147804647.1">
    <property type="nucleotide sequence ID" value="NZ_CP144914.1"/>
</dbReference>
<dbReference type="AlphaFoldDB" id="A0A5C7FAK3"/>
<protein>
    <submittedName>
        <fullName evidence="4">Arginine deiminase family protein</fullName>
    </submittedName>
</protein>
<gene>
    <name evidence="4" type="ORF">FTX54_010695</name>
</gene>
<dbReference type="GO" id="GO:0016403">
    <property type="term" value="F:dimethylargininase activity"/>
    <property type="evidence" value="ECO:0007669"/>
    <property type="project" value="TreeGrafter"/>
</dbReference>
<feature type="active site" description="Nucleophile" evidence="3">
    <location>
        <position position="249"/>
    </location>
</feature>
<dbReference type="Proteomes" id="UP000321816">
    <property type="component" value="Chromosome"/>
</dbReference>
<evidence type="ECO:0000256" key="3">
    <source>
        <dbReference type="PIRSR" id="PIRSR633199-1"/>
    </source>
</evidence>
<evidence type="ECO:0000256" key="1">
    <source>
        <dbReference type="ARBA" id="ARBA00008532"/>
    </source>
</evidence>
<dbReference type="PANTHER" id="PTHR12737:SF9">
    <property type="entry name" value="DIMETHYLARGININASE"/>
    <property type="match status" value="1"/>
</dbReference>
<organism evidence="4 5">
    <name type="scientific">Alkalicoccus halolimnae</name>
    <dbReference type="NCBI Taxonomy" id="1667239"/>
    <lineage>
        <taxon>Bacteria</taxon>
        <taxon>Bacillati</taxon>
        <taxon>Bacillota</taxon>
        <taxon>Bacilli</taxon>
        <taxon>Bacillales</taxon>
        <taxon>Bacillaceae</taxon>
        <taxon>Alkalicoccus</taxon>
    </lineage>
</organism>
<dbReference type="GO" id="GO:0000052">
    <property type="term" value="P:citrulline metabolic process"/>
    <property type="evidence" value="ECO:0007669"/>
    <property type="project" value="TreeGrafter"/>
</dbReference>
<accession>A0A5C7FAK3</accession>
<name>A0A5C7FAK3_9BACI</name>
<dbReference type="InterPro" id="IPR033199">
    <property type="entry name" value="DDAH-like"/>
</dbReference>
<comment type="similarity">
    <text evidence="1">Belongs to the DDAH family.</text>
</comment>